<evidence type="ECO:0000256" key="7">
    <source>
        <dbReference type="ARBA" id="ARBA00037904"/>
    </source>
</evidence>
<evidence type="ECO:0000313" key="11">
    <source>
        <dbReference type="EMBL" id="MEX3594417.1"/>
    </source>
</evidence>
<dbReference type="PANTHER" id="PTHR43646">
    <property type="entry name" value="GLYCOSYLTRANSFERASE"/>
    <property type="match status" value="1"/>
</dbReference>
<comment type="similarity">
    <text evidence="8">Belongs to the glycosyltransferase 2 family. CrtQ subfamily.</text>
</comment>
<keyword evidence="2" id="KW-1003">Cell membrane</keyword>
<dbReference type="SUPFAM" id="SSF53448">
    <property type="entry name" value="Nucleotide-diphospho-sugar transferases"/>
    <property type="match status" value="1"/>
</dbReference>
<dbReference type="RefSeq" id="WP_368630308.1">
    <property type="nucleotide sequence ID" value="NZ_JAYWLU010000006.1"/>
</dbReference>
<protein>
    <recommendedName>
        <fullName evidence="9">4,4'-diaponeurosporenoate glycosyltransferase</fullName>
    </recommendedName>
</protein>
<sequence length="250" mass="26506">MAVVIPACNEEERVVRCVESVAGAVHALLRAESDARVSVILAADSCTDRTVGAAREAWAAASSVLNGHAELEVLEGTWASAGGARQAAANHALRLGADWIASTDADTAVPQNWLSYQVERARTGADAVLGTVEPDPTECPEHVFRLWHLEHDLSEGHPYIHAANMGVRAGAFQAAGGFPNVECSEDEAVVEVLRAHGARVEATDRIRAITSGRLRGRAALGFAYHLRNLAAQHGAHHGVQHGPVEGFADR</sequence>
<evidence type="ECO:0000313" key="12">
    <source>
        <dbReference type="Proteomes" id="UP001558481"/>
    </source>
</evidence>
<reference evidence="11 12" key="1">
    <citation type="journal article" date="2024" name="Fungal Genet. Biol.">
        <title>The porcine skin microbiome exhibits broad fungal antagonism.</title>
        <authorList>
            <person name="De La Cruz K.F."/>
            <person name="Townsend E.C."/>
            <person name="Alex Cheong J.Z."/>
            <person name="Salamzade R."/>
            <person name="Liu A."/>
            <person name="Sandstrom S."/>
            <person name="Davila E."/>
            <person name="Huang L."/>
            <person name="Xu K.H."/>
            <person name="Wu S.Y."/>
            <person name="Meudt J.J."/>
            <person name="Shanmuganayagam D."/>
            <person name="Gibson A.L.F."/>
            <person name="Kalan L.R."/>
        </authorList>
    </citation>
    <scope>NUCLEOTIDE SEQUENCE [LARGE SCALE GENOMIC DNA]</scope>
    <source>
        <strain evidence="11 12">LK2625</strain>
    </source>
</reference>
<evidence type="ECO:0000256" key="9">
    <source>
        <dbReference type="ARBA" id="ARBA00040345"/>
    </source>
</evidence>
<dbReference type="CDD" id="cd00761">
    <property type="entry name" value="Glyco_tranf_GTA_type"/>
    <property type="match status" value="1"/>
</dbReference>
<dbReference type="EMBL" id="JAYWLU010000006">
    <property type="protein sequence ID" value="MEX3594417.1"/>
    <property type="molecule type" value="Genomic_DNA"/>
</dbReference>
<dbReference type="Gene3D" id="3.90.550.10">
    <property type="entry name" value="Spore Coat Polysaccharide Biosynthesis Protein SpsA, Chain A"/>
    <property type="match status" value="1"/>
</dbReference>
<comment type="pathway">
    <text evidence="7">Carotenoid biosynthesis; staphyloxanthin biosynthesis; staphyloxanthin from farnesyl diphosphate: step 4/5.</text>
</comment>
<dbReference type="Proteomes" id="UP001558481">
    <property type="component" value="Unassembled WGS sequence"/>
</dbReference>
<evidence type="ECO:0000256" key="6">
    <source>
        <dbReference type="ARBA" id="ARBA00037281"/>
    </source>
</evidence>
<feature type="domain" description="Glycosyltransferase 2-like" evidence="10">
    <location>
        <begin position="3"/>
        <end position="135"/>
    </location>
</feature>
<dbReference type="InterPro" id="IPR001173">
    <property type="entry name" value="Glyco_trans_2-like"/>
</dbReference>
<name>A0ABV3V3I9_9MICC</name>
<evidence type="ECO:0000256" key="3">
    <source>
        <dbReference type="ARBA" id="ARBA00022676"/>
    </source>
</evidence>
<dbReference type="PANTHER" id="PTHR43646:SF2">
    <property type="entry name" value="GLYCOSYLTRANSFERASE 2-LIKE DOMAIN-CONTAINING PROTEIN"/>
    <property type="match status" value="1"/>
</dbReference>
<evidence type="ECO:0000256" key="8">
    <source>
        <dbReference type="ARBA" id="ARBA00038120"/>
    </source>
</evidence>
<accession>A0ABV3V3I9</accession>
<dbReference type="GO" id="GO:0016757">
    <property type="term" value="F:glycosyltransferase activity"/>
    <property type="evidence" value="ECO:0007669"/>
    <property type="project" value="UniProtKB-KW"/>
</dbReference>
<gene>
    <name evidence="11" type="ORF">VVR66_06805</name>
</gene>
<comment type="subcellular location">
    <subcellularLocation>
        <location evidence="1">Cell membrane</location>
    </subcellularLocation>
</comment>
<evidence type="ECO:0000256" key="1">
    <source>
        <dbReference type="ARBA" id="ARBA00004236"/>
    </source>
</evidence>
<evidence type="ECO:0000256" key="5">
    <source>
        <dbReference type="ARBA" id="ARBA00023136"/>
    </source>
</evidence>
<organism evidence="11 12">
    <name type="scientific">Kocuria carniphila</name>
    <dbReference type="NCBI Taxonomy" id="262208"/>
    <lineage>
        <taxon>Bacteria</taxon>
        <taxon>Bacillati</taxon>
        <taxon>Actinomycetota</taxon>
        <taxon>Actinomycetes</taxon>
        <taxon>Micrococcales</taxon>
        <taxon>Micrococcaceae</taxon>
        <taxon>Kocuria</taxon>
    </lineage>
</organism>
<comment type="function">
    <text evidence="6">Catalyzes the glycosylation of 4,4'-diaponeurosporenoate, i.e. the esterification of glucose at the C1'' position with the carboxyl group of 4,4'-diaponeurosporenic acid, to form glycosyl-4,4'-diaponeurosporenoate. This is a step in the biosynthesis of staphyloxanthin, an orange pigment present in most staphylococci strains.</text>
</comment>
<evidence type="ECO:0000256" key="2">
    <source>
        <dbReference type="ARBA" id="ARBA00022475"/>
    </source>
</evidence>
<keyword evidence="4 11" id="KW-0808">Transferase</keyword>
<evidence type="ECO:0000259" key="10">
    <source>
        <dbReference type="Pfam" id="PF00535"/>
    </source>
</evidence>
<proteinExistence type="inferred from homology"/>
<dbReference type="InterPro" id="IPR029044">
    <property type="entry name" value="Nucleotide-diphossugar_trans"/>
</dbReference>
<keyword evidence="12" id="KW-1185">Reference proteome</keyword>
<dbReference type="Pfam" id="PF00535">
    <property type="entry name" value="Glycos_transf_2"/>
    <property type="match status" value="1"/>
</dbReference>
<evidence type="ECO:0000256" key="4">
    <source>
        <dbReference type="ARBA" id="ARBA00022679"/>
    </source>
</evidence>
<comment type="caution">
    <text evidence="11">The sequence shown here is derived from an EMBL/GenBank/DDBJ whole genome shotgun (WGS) entry which is preliminary data.</text>
</comment>
<keyword evidence="5" id="KW-0472">Membrane</keyword>
<keyword evidence="3 11" id="KW-0328">Glycosyltransferase</keyword>